<dbReference type="Gene3D" id="3.30.565.10">
    <property type="entry name" value="Histidine kinase-like ATPase, C-terminal domain"/>
    <property type="match status" value="1"/>
</dbReference>
<keyword evidence="6" id="KW-0902">Two-component regulatory system</keyword>
<dbReference type="SMART" id="SM00387">
    <property type="entry name" value="HATPase_c"/>
    <property type="match status" value="1"/>
</dbReference>
<proteinExistence type="predicted"/>
<protein>
    <recommendedName>
        <fullName evidence="2">histidine kinase</fullName>
        <ecNumber evidence="2">2.7.13.3</ecNumber>
    </recommendedName>
</protein>
<dbReference type="Gene3D" id="1.25.40.10">
    <property type="entry name" value="Tetratricopeptide repeat domain"/>
    <property type="match status" value="2"/>
</dbReference>
<dbReference type="OrthoDB" id="9810447at2"/>
<dbReference type="InterPro" id="IPR050736">
    <property type="entry name" value="Sensor_HK_Regulatory"/>
</dbReference>
<keyword evidence="7" id="KW-1133">Transmembrane helix</keyword>
<dbReference type="SMART" id="SM00388">
    <property type="entry name" value="HisKA"/>
    <property type="match status" value="1"/>
</dbReference>
<dbReference type="InterPro" id="IPR003594">
    <property type="entry name" value="HATPase_dom"/>
</dbReference>
<feature type="chain" id="PRO_5020827373" description="histidine kinase" evidence="8">
    <location>
        <begin position="27"/>
        <end position="673"/>
    </location>
</feature>
<dbReference type="PANTHER" id="PTHR43711">
    <property type="entry name" value="TWO-COMPONENT HISTIDINE KINASE"/>
    <property type="match status" value="1"/>
</dbReference>
<keyword evidence="5" id="KW-0418">Kinase</keyword>
<reference evidence="10 11" key="1">
    <citation type="submission" date="2019-03" db="EMBL/GenBank/DDBJ databases">
        <title>Genomic Encyclopedia of Archaeal and Bacterial Type Strains, Phase II (KMG-II): from individual species to whole genera.</title>
        <authorList>
            <person name="Goeker M."/>
        </authorList>
    </citation>
    <scope>NUCLEOTIDE SEQUENCE [LARGE SCALE GENOMIC DNA]</scope>
    <source>
        <strain evidence="10 11">DSM 19034</strain>
    </source>
</reference>
<evidence type="ECO:0000256" key="3">
    <source>
        <dbReference type="ARBA" id="ARBA00022553"/>
    </source>
</evidence>
<dbReference type="Gene3D" id="1.10.287.130">
    <property type="match status" value="1"/>
</dbReference>
<dbReference type="InterPro" id="IPR036097">
    <property type="entry name" value="HisK_dim/P_sf"/>
</dbReference>
<feature type="transmembrane region" description="Helical" evidence="7">
    <location>
        <begin position="410"/>
        <end position="430"/>
    </location>
</feature>
<evidence type="ECO:0000256" key="2">
    <source>
        <dbReference type="ARBA" id="ARBA00012438"/>
    </source>
</evidence>
<keyword evidence="8" id="KW-0732">Signal</keyword>
<keyword evidence="7" id="KW-0812">Transmembrane</keyword>
<gene>
    <name evidence="10" type="ORF">CLV32_1917</name>
</gene>
<dbReference type="InterPro" id="IPR005467">
    <property type="entry name" value="His_kinase_dom"/>
</dbReference>
<accession>A0A4R6ILF6</accession>
<keyword evidence="3" id="KW-0597">Phosphoprotein</keyword>
<comment type="catalytic activity">
    <reaction evidence="1">
        <text>ATP + protein L-histidine = ADP + protein N-phospho-L-histidine.</text>
        <dbReference type="EC" id="2.7.13.3"/>
    </reaction>
</comment>
<evidence type="ECO:0000256" key="8">
    <source>
        <dbReference type="SAM" id="SignalP"/>
    </source>
</evidence>
<evidence type="ECO:0000256" key="1">
    <source>
        <dbReference type="ARBA" id="ARBA00000085"/>
    </source>
</evidence>
<keyword evidence="11" id="KW-1185">Reference proteome</keyword>
<dbReference type="InterPro" id="IPR019734">
    <property type="entry name" value="TPR_rpt"/>
</dbReference>
<feature type="domain" description="Histidine kinase" evidence="9">
    <location>
        <begin position="460"/>
        <end position="673"/>
    </location>
</feature>
<evidence type="ECO:0000313" key="10">
    <source>
        <dbReference type="EMBL" id="TDO22932.1"/>
    </source>
</evidence>
<comment type="caution">
    <text evidence="10">The sequence shown here is derived from an EMBL/GenBank/DDBJ whole genome shotgun (WGS) entry which is preliminary data.</text>
</comment>
<dbReference type="SUPFAM" id="SSF47384">
    <property type="entry name" value="Homodimeric domain of signal transducing histidine kinase"/>
    <property type="match status" value="1"/>
</dbReference>
<dbReference type="PROSITE" id="PS50109">
    <property type="entry name" value="HIS_KIN"/>
    <property type="match status" value="1"/>
</dbReference>
<dbReference type="PRINTS" id="PR00344">
    <property type="entry name" value="BCTRLSENSOR"/>
</dbReference>
<name>A0A4R6ILF6_9SPHI</name>
<dbReference type="InterPro" id="IPR004358">
    <property type="entry name" value="Sig_transdc_His_kin-like_C"/>
</dbReference>
<keyword evidence="4" id="KW-0808">Transferase</keyword>
<dbReference type="SUPFAM" id="SSF48452">
    <property type="entry name" value="TPR-like"/>
    <property type="match status" value="2"/>
</dbReference>
<sequence>MFHFNTPSKKYALFVLGFLVPLLATAQFTKNSDSVLKVLKMNKKEDSVKVIDYARAAQLYNHQKPDSAIYYLNQGLTVARKVNFQRGIALLNSKLGTFYLDNGSYKKADSVFRIALSIHKALRRYEDQSLIYQSLSAVYSEAGDEVNSLKYILTAKQIAEDRSLVEQLPFCNGMIGISYQNQGDLNFALKYLKEGLRISEDLQRHHKFSTEARQYYNLTIQADLCTNIASILTDKKEYKQALVYYEQAIKTSKDGGFYDVNVLLFVNAAEVYRKINEPGKAHVLLDTALRLANQGDLYREKYKVYTQLGLLETKPVLAVPYFEKAIKLASDQKTDLMEIYQDVSAYLAEKGRFKDAFDALVQYNALKDSINSVEKAKQIANLKSLNQLQQSELKVKTLSLENYKVKTSSVVIGIISLVLLGLVITGYLYFKKLKKLHVLVIEQKNRLENLNDMKDKIFYIIGHDLRGPVASMGSLTDIMRAEFEHDEDVGGYLALLQTKQGHAMEILDKLLTWGKLEFQESSVPAQFNVQVALKVSLQDIISGASQKNINFQNEIPASLEIISDANHVDFIVRNLLQNALKFTPVGGTISLKYQLDNITNYHVLIIRDSGIGMSKEKLSKLMFTAGTTPGTSNESGTGIGLMLVKKIAEQNKHTIAVESEVGRGTTFFYKIPI</sequence>
<dbReference type="SMART" id="SM00028">
    <property type="entry name" value="TPR"/>
    <property type="match status" value="5"/>
</dbReference>
<dbReference type="AlphaFoldDB" id="A0A4R6ILF6"/>
<evidence type="ECO:0000256" key="7">
    <source>
        <dbReference type="SAM" id="Phobius"/>
    </source>
</evidence>
<dbReference type="SUPFAM" id="SSF55874">
    <property type="entry name" value="ATPase domain of HSP90 chaperone/DNA topoisomerase II/histidine kinase"/>
    <property type="match status" value="1"/>
</dbReference>
<dbReference type="Pfam" id="PF02518">
    <property type="entry name" value="HATPase_c"/>
    <property type="match status" value="1"/>
</dbReference>
<dbReference type="InterPro" id="IPR011990">
    <property type="entry name" value="TPR-like_helical_dom_sf"/>
</dbReference>
<dbReference type="InterPro" id="IPR003661">
    <property type="entry name" value="HisK_dim/P_dom"/>
</dbReference>
<dbReference type="PANTHER" id="PTHR43711:SF31">
    <property type="entry name" value="HISTIDINE KINASE"/>
    <property type="match status" value="1"/>
</dbReference>
<dbReference type="GO" id="GO:0000155">
    <property type="term" value="F:phosphorelay sensor kinase activity"/>
    <property type="evidence" value="ECO:0007669"/>
    <property type="project" value="InterPro"/>
</dbReference>
<dbReference type="Pfam" id="PF13181">
    <property type="entry name" value="TPR_8"/>
    <property type="match status" value="1"/>
</dbReference>
<dbReference type="CDD" id="cd00082">
    <property type="entry name" value="HisKA"/>
    <property type="match status" value="1"/>
</dbReference>
<dbReference type="EMBL" id="SNWM01000002">
    <property type="protein sequence ID" value="TDO22932.1"/>
    <property type="molecule type" value="Genomic_DNA"/>
</dbReference>
<evidence type="ECO:0000313" key="11">
    <source>
        <dbReference type="Proteomes" id="UP000295499"/>
    </source>
</evidence>
<dbReference type="EC" id="2.7.13.3" evidence="2"/>
<evidence type="ECO:0000256" key="4">
    <source>
        <dbReference type="ARBA" id="ARBA00022679"/>
    </source>
</evidence>
<organism evidence="10 11">
    <name type="scientific">Pedobacter duraquae</name>
    <dbReference type="NCBI Taxonomy" id="425511"/>
    <lineage>
        <taxon>Bacteria</taxon>
        <taxon>Pseudomonadati</taxon>
        <taxon>Bacteroidota</taxon>
        <taxon>Sphingobacteriia</taxon>
        <taxon>Sphingobacteriales</taxon>
        <taxon>Sphingobacteriaceae</taxon>
        <taxon>Pedobacter</taxon>
    </lineage>
</organism>
<evidence type="ECO:0000256" key="5">
    <source>
        <dbReference type="ARBA" id="ARBA00022777"/>
    </source>
</evidence>
<evidence type="ECO:0000259" key="9">
    <source>
        <dbReference type="PROSITE" id="PS50109"/>
    </source>
</evidence>
<dbReference type="RefSeq" id="WP_133554699.1">
    <property type="nucleotide sequence ID" value="NZ_SNWM01000002.1"/>
</dbReference>
<dbReference type="InterPro" id="IPR036890">
    <property type="entry name" value="HATPase_C_sf"/>
</dbReference>
<evidence type="ECO:0000256" key="6">
    <source>
        <dbReference type="ARBA" id="ARBA00023012"/>
    </source>
</evidence>
<feature type="signal peptide" evidence="8">
    <location>
        <begin position="1"/>
        <end position="26"/>
    </location>
</feature>
<dbReference type="Proteomes" id="UP000295499">
    <property type="component" value="Unassembled WGS sequence"/>
</dbReference>
<keyword evidence="7" id="KW-0472">Membrane</keyword>